<proteinExistence type="predicted"/>
<evidence type="ECO:0008006" key="3">
    <source>
        <dbReference type="Google" id="ProtNLM"/>
    </source>
</evidence>
<accession>A0A849SM82</accession>
<comment type="caution">
    <text evidence="1">The sequence shown here is derived from an EMBL/GenBank/DDBJ whole genome shotgun (WGS) entry which is preliminary data.</text>
</comment>
<name>A0A849SM82_UNCEI</name>
<reference evidence="1 2" key="1">
    <citation type="submission" date="2020-04" db="EMBL/GenBank/DDBJ databases">
        <title>Metagenomic profiling of ammonia- and methane-oxidizing microorganisms in a Dutch drinking water treatment plant.</title>
        <authorList>
            <person name="Poghosyan L."/>
            <person name="Leucker S."/>
        </authorList>
    </citation>
    <scope>NUCLEOTIDE SEQUENCE [LARGE SCALE GENOMIC DNA]</scope>
    <source>
        <strain evidence="1">S-RSF-IL-03</strain>
    </source>
</reference>
<dbReference type="PROSITE" id="PS51257">
    <property type="entry name" value="PROKAR_LIPOPROTEIN"/>
    <property type="match status" value="1"/>
</dbReference>
<organism evidence="1 2">
    <name type="scientific">Eiseniibacteriota bacterium</name>
    <dbReference type="NCBI Taxonomy" id="2212470"/>
    <lineage>
        <taxon>Bacteria</taxon>
        <taxon>Candidatus Eiseniibacteriota</taxon>
    </lineage>
</organism>
<evidence type="ECO:0000313" key="1">
    <source>
        <dbReference type="EMBL" id="NOT32550.1"/>
    </source>
</evidence>
<sequence>MRRRHGWMIALLVALPLATGCDFFEPDEPPLPPSGAVPIVPDFTDPDRTLETVRLAVEAKALRGGPTAYALAFAESTITTTPEFHQFFSLTDANQWVLEGRSVPSDWQASDERDFFANGARSLISLRPENYVMTWTPEDGNPREEGNGFFVYHQRYRIVAVDQAGNVAYLVAKGFADLTITQLANSDWKITRWSDRVDPEPELDPTLTPVTLGRRRLEF</sequence>
<dbReference type="EMBL" id="JABFRW010000001">
    <property type="protein sequence ID" value="NOT32550.1"/>
    <property type="molecule type" value="Genomic_DNA"/>
</dbReference>
<protein>
    <recommendedName>
        <fullName evidence="3">Lipoprotein</fullName>
    </recommendedName>
</protein>
<gene>
    <name evidence="1" type="ORF">HOP12_00080</name>
</gene>
<dbReference type="AlphaFoldDB" id="A0A849SM82"/>
<evidence type="ECO:0000313" key="2">
    <source>
        <dbReference type="Proteomes" id="UP000580839"/>
    </source>
</evidence>
<dbReference type="Proteomes" id="UP000580839">
    <property type="component" value="Unassembled WGS sequence"/>
</dbReference>